<dbReference type="Gene3D" id="1.20.58.100">
    <property type="entry name" value="Fumarate reductase/succinate dehydrogenase flavoprotein-like, C-terminal domain"/>
    <property type="match status" value="1"/>
</dbReference>
<feature type="binding site" evidence="15">
    <location>
        <position position="277"/>
    </location>
    <ligand>
        <name>substrate</name>
    </ligand>
</feature>
<evidence type="ECO:0000256" key="3">
    <source>
        <dbReference type="ARBA" id="ARBA00008040"/>
    </source>
</evidence>
<evidence type="ECO:0000256" key="7">
    <source>
        <dbReference type="ARBA" id="ARBA00022792"/>
    </source>
</evidence>
<feature type="region of interest" description="Disordered" evidence="19">
    <location>
        <begin position="568"/>
        <end position="592"/>
    </location>
</feature>
<feature type="binding site" evidence="15">
    <location>
        <position position="388"/>
    </location>
    <ligand>
        <name>substrate</name>
    </ligand>
</feature>
<dbReference type="InterPro" id="IPR030664">
    <property type="entry name" value="SdhA/FrdA/AprA"/>
</dbReference>
<evidence type="ECO:0000256" key="17">
    <source>
        <dbReference type="PIRSR" id="PIRSR611281-4"/>
    </source>
</evidence>
<dbReference type="GeneID" id="5893398"/>
<feature type="binding site" evidence="16">
    <location>
        <position position="256"/>
    </location>
    <ligand>
        <name>FAD</name>
        <dbReference type="ChEBI" id="CHEBI:57692"/>
    </ligand>
</feature>
<dbReference type="RefSeq" id="XP_001748251.1">
    <property type="nucleotide sequence ID" value="XM_001748199.1"/>
</dbReference>
<dbReference type="STRING" id="81824.A9V659"/>
<feature type="binding site" evidence="16">
    <location>
        <begin position="71"/>
        <end position="86"/>
    </location>
    <ligand>
        <name>FAD</name>
        <dbReference type="ChEBI" id="CHEBI:57692"/>
    </ligand>
</feature>
<evidence type="ECO:0000256" key="8">
    <source>
        <dbReference type="ARBA" id="ARBA00022827"/>
    </source>
</evidence>
<feature type="binding site" evidence="16">
    <location>
        <position position="421"/>
    </location>
    <ligand>
        <name>FAD</name>
        <dbReference type="ChEBI" id="CHEBI:57692"/>
    </ligand>
</feature>
<evidence type="ECO:0000256" key="10">
    <source>
        <dbReference type="ARBA" id="ARBA00022982"/>
    </source>
</evidence>
<feature type="binding site" evidence="16">
    <location>
        <begin position="437"/>
        <end position="438"/>
    </location>
    <ligand>
        <name>FAD</name>
        <dbReference type="ChEBI" id="CHEBI:57692"/>
    </ligand>
</feature>
<dbReference type="NCBIfam" id="TIGR01816">
    <property type="entry name" value="sdhA_forward"/>
    <property type="match status" value="1"/>
</dbReference>
<evidence type="ECO:0000256" key="11">
    <source>
        <dbReference type="ARBA" id="ARBA00023002"/>
    </source>
</evidence>
<feature type="binding site" evidence="15">
    <location>
        <position position="432"/>
    </location>
    <ligand>
        <name>substrate</name>
    </ligand>
</feature>
<comment type="function">
    <text evidence="18">Flavoprotein (FP) subunit of succinate dehydrogenase (SDH) that is involved in complex II of the mitochondrial electron transport chain and is responsible for transferring electrons from succinate to ubiquinone (coenzyme Q).</text>
</comment>
<keyword evidence="7" id="KW-0999">Mitochondrion inner membrane</keyword>
<dbReference type="PIRSF" id="PIRSF000171">
    <property type="entry name" value="SDHA_APRA_LASPO"/>
    <property type="match status" value="1"/>
</dbReference>
<dbReference type="FunFam" id="3.50.50.60:FF:001062">
    <property type="entry name" value="Succinate dehydrogenase complex, subunit A, flavoprotein (Fp)"/>
    <property type="match status" value="1"/>
</dbReference>
<evidence type="ECO:0000313" key="22">
    <source>
        <dbReference type="EMBL" id="EDQ87012.1"/>
    </source>
</evidence>
<evidence type="ECO:0000256" key="9">
    <source>
        <dbReference type="ARBA" id="ARBA00022946"/>
    </source>
</evidence>
<dbReference type="InterPro" id="IPR037099">
    <property type="entry name" value="Fum_R/Succ_DH_flav-like_C_sf"/>
</dbReference>
<evidence type="ECO:0000256" key="13">
    <source>
        <dbReference type="ARBA" id="ARBA00023136"/>
    </source>
</evidence>
<keyword evidence="12" id="KW-0496">Mitochondrion</keyword>
<comment type="pathway">
    <text evidence="2 18">Carbohydrate metabolism; tricarboxylic acid cycle; fumarate from succinate (eukaryal route): step 1/1.</text>
</comment>
<name>A9V659_MONBE</name>
<protein>
    <recommendedName>
        <fullName evidence="18">Succinate dehydrogenase [ubiquinone] flavoprotein subunit, mitochondrial</fullName>
        <ecNumber evidence="18">1.3.5.1</ecNumber>
    </recommendedName>
</protein>
<dbReference type="InterPro" id="IPR003953">
    <property type="entry name" value="FAD-dep_OxRdtase_2_FAD-bd"/>
</dbReference>
<dbReference type="UniPathway" id="UPA00223">
    <property type="reaction ID" value="UER01006"/>
</dbReference>
<reference evidence="22 23" key="1">
    <citation type="journal article" date="2008" name="Nature">
        <title>The genome of the choanoflagellate Monosiga brevicollis and the origin of metazoans.</title>
        <authorList>
            <consortium name="JGI Sequencing"/>
            <person name="King N."/>
            <person name="Westbrook M.J."/>
            <person name="Young S.L."/>
            <person name="Kuo A."/>
            <person name="Abedin M."/>
            <person name="Chapman J."/>
            <person name="Fairclough S."/>
            <person name="Hellsten U."/>
            <person name="Isogai Y."/>
            <person name="Letunic I."/>
            <person name="Marr M."/>
            <person name="Pincus D."/>
            <person name="Putnam N."/>
            <person name="Rokas A."/>
            <person name="Wright K.J."/>
            <person name="Zuzow R."/>
            <person name="Dirks W."/>
            <person name="Good M."/>
            <person name="Goodstein D."/>
            <person name="Lemons D."/>
            <person name="Li W."/>
            <person name="Lyons J.B."/>
            <person name="Morris A."/>
            <person name="Nichols S."/>
            <person name="Richter D.J."/>
            <person name="Salamov A."/>
            <person name="Bork P."/>
            <person name="Lim W.A."/>
            <person name="Manning G."/>
            <person name="Miller W.T."/>
            <person name="McGinnis W."/>
            <person name="Shapiro H."/>
            <person name="Tjian R."/>
            <person name="Grigoriev I.V."/>
            <person name="Rokhsar D."/>
        </authorList>
    </citation>
    <scope>NUCLEOTIDE SEQUENCE [LARGE SCALE GENOMIC DNA]</scope>
    <source>
        <strain evidence="23">MX1 / ATCC 50154</strain>
    </source>
</reference>
<dbReference type="GO" id="GO:0050660">
    <property type="term" value="F:flavin adenine dinucleotide binding"/>
    <property type="evidence" value="ECO:0000318"/>
    <property type="project" value="GO_Central"/>
</dbReference>
<dbReference type="FunFam" id="1.20.58.100:FF:000001">
    <property type="entry name" value="Succinate dehydrogenase flavoprotein subunit (SdhA)"/>
    <property type="match status" value="1"/>
</dbReference>
<feature type="modified residue" description="Tele-8alpha-FAD histidine" evidence="17">
    <location>
        <position position="79"/>
    </location>
</feature>
<accession>A9V659</accession>
<dbReference type="EC" id="1.3.5.1" evidence="18"/>
<gene>
    <name evidence="22" type="ORF">MONBRDRAFT_33571</name>
</gene>
<evidence type="ECO:0000256" key="16">
    <source>
        <dbReference type="PIRSR" id="PIRSR611281-3"/>
    </source>
</evidence>
<dbReference type="PROSITE" id="PS00504">
    <property type="entry name" value="FRD_SDH_FAD_BINDING"/>
    <property type="match status" value="1"/>
</dbReference>
<dbReference type="SUPFAM" id="SSF51905">
    <property type="entry name" value="FAD/NAD(P)-binding domain"/>
    <property type="match status" value="1"/>
</dbReference>
<evidence type="ECO:0000256" key="2">
    <source>
        <dbReference type="ARBA" id="ARBA00004788"/>
    </source>
</evidence>
<feature type="domain" description="FAD-dependent oxidoreductase 2 FAD-binding" evidence="20">
    <location>
        <begin position="43"/>
        <end position="438"/>
    </location>
</feature>
<dbReference type="SUPFAM" id="SSF46977">
    <property type="entry name" value="Succinate dehydrogenase/fumarate reductase flavoprotein C-terminal domain"/>
    <property type="match status" value="1"/>
</dbReference>
<dbReference type="GO" id="GO:0008177">
    <property type="term" value="F:succinate dehydrogenase (quinone) activity"/>
    <property type="evidence" value="ECO:0000318"/>
    <property type="project" value="GO_Central"/>
</dbReference>
<evidence type="ECO:0000256" key="19">
    <source>
        <dbReference type="SAM" id="MobiDB-lite"/>
    </source>
</evidence>
<dbReference type="InterPro" id="IPR014006">
    <property type="entry name" value="Succ_Dhase_FrdA_Gneg"/>
</dbReference>
<comment type="subcellular location">
    <subcellularLocation>
        <location evidence="1 18">Mitochondrion inner membrane</location>
        <topology evidence="1 18">Peripheral membrane protein</topology>
        <orientation evidence="1 18">Matrix side</orientation>
    </subcellularLocation>
</comment>
<keyword evidence="6 16" id="KW-0285">Flavoprotein</keyword>
<dbReference type="Pfam" id="PF02910">
    <property type="entry name" value="Succ_DH_flav_C"/>
    <property type="match status" value="1"/>
</dbReference>
<dbReference type="PANTHER" id="PTHR11632:SF51">
    <property type="entry name" value="SUCCINATE DEHYDROGENASE [UBIQUINONE] FLAVOPROTEIN SUBUNIT, MITOCHONDRIAL"/>
    <property type="match status" value="1"/>
</dbReference>
<dbReference type="FunFam" id="3.90.700.10:FF:000001">
    <property type="entry name" value="Mitochondrial succinate dehydrogenase flavoprotein subunit"/>
    <property type="match status" value="1"/>
</dbReference>
<organism evidence="22 23">
    <name type="scientific">Monosiga brevicollis</name>
    <name type="common">Choanoflagellate</name>
    <dbReference type="NCBI Taxonomy" id="81824"/>
    <lineage>
        <taxon>Eukaryota</taxon>
        <taxon>Choanoflagellata</taxon>
        <taxon>Craspedida</taxon>
        <taxon>Salpingoecidae</taxon>
        <taxon>Monosiga</taxon>
    </lineage>
</organism>
<comment type="cofactor">
    <cofactor evidence="16">
        <name>FAD</name>
        <dbReference type="ChEBI" id="CHEBI:57692"/>
    </cofactor>
    <text evidence="16">Flavinylated by SdhE, about 5% flavinylation occurs in the absence of SdhE.</text>
</comment>
<sequence length="646" mass="70858">MFTRVVKSTAARSASRQLHTSLRRARATEQVSSAYPIVDHEFDAVVVGAGGAGLRAAFGLTEKGFKTACITKLFPTRSHTVAAQGGINAALGNMENDDWRWHFYDTVKGSDWLGDQDAIHYMSKEAPNTVIELENYGMPFSRTEDGRIYQRAFGAQSLDYGRGGQAHRCCAVADRTGHSLLHTLYGQSLRYDTAYFIEYFALDLIMNDEGECVGVLAMCQEDGTLHRFHCKNTVLATGGFGRCYFSATSAHACTGDGNAMVARAGLHNSDLEFVQFHPTGIYGAGCLITEGCRGEGGILLNSEGERYMERYAPTAKDLASRDVVSRSSTIEIREGRGCGPDKDHVYLQLSHLPAEVLQERLPGISETAAIFAGVDVTKEPIPVLPTVHYNMGGVPTNWRGQVITNKNGQEQVVPGLYAAGEVACASVHGANRLGANSLLDIVVFGRACANTISEINKPGEKLSPLPANAGEASIARLDATRFADGRSSVADLRLQMQKTMQTHAAVFRDGPTLKEGVQKMEDLYSVVQSDMKLFDRGLVFNTDLIEALELQNLMLCATQTIVSAEARKESRGAHAREDFPNREDEFDYSKPLEGQKERSFEQHWRKHTLSTIDEKTGAVNLSYRPVIDHTLDKEEVTTVPPVIRKY</sequence>
<dbReference type="AlphaFoldDB" id="A9V659"/>
<dbReference type="GO" id="GO:0005743">
    <property type="term" value="C:mitochondrial inner membrane"/>
    <property type="evidence" value="ECO:0007669"/>
    <property type="project" value="UniProtKB-SubCell"/>
</dbReference>
<dbReference type="Gene3D" id="3.90.700.10">
    <property type="entry name" value="Succinate dehydrogenase/fumarate reductase flavoprotein, catalytic domain"/>
    <property type="match status" value="1"/>
</dbReference>
<keyword evidence="10 18" id="KW-0249">Electron transport</keyword>
<comment type="similarity">
    <text evidence="3 18">Belongs to the FAD-dependent oxidoreductase 2 family. FRD/SDH subfamily.</text>
</comment>
<dbReference type="EMBL" id="CH991562">
    <property type="protein sequence ID" value="EDQ87012.1"/>
    <property type="molecule type" value="Genomic_DNA"/>
</dbReference>
<dbReference type="InParanoid" id="A9V659"/>
<keyword evidence="4 18" id="KW-0813">Transport</keyword>
<evidence type="ECO:0000256" key="5">
    <source>
        <dbReference type="ARBA" id="ARBA00022532"/>
    </source>
</evidence>
<evidence type="ECO:0000256" key="1">
    <source>
        <dbReference type="ARBA" id="ARBA00004443"/>
    </source>
</evidence>
<dbReference type="Gene3D" id="4.10.80.40">
    <property type="entry name" value="succinate dehydrogenase protein domain"/>
    <property type="match status" value="1"/>
</dbReference>
<dbReference type="InterPro" id="IPR015939">
    <property type="entry name" value="Fum_Rdtase/Succ_DH_flav-like_C"/>
</dbReference>
<keyword evidence="9 18" id="KW-0809">Transit peptide</keyword>
<dbReference type="PANTHER" id="PTHR11632">
    <property type="entry name" value="SUCCINATE DEHYDROGENASE 2 FLAVOPROTEIN SUBUNIT"/>
    <property type="match status" value="1"/>
</dbReference>
<dbReference type="InterPro" id="IPR036188">
    <property type="entry name" value="FAD/NAD-bd_sf"/>
</dbReference>
<feature type="domain" description="Fumarate reductase/succinate dehydrogenase flavoprotein-like C-terminal" evidence="21">
    <location>
        <begin position="493"/>
        <end position="646"/>
    </location>
</feature>
<evidence type="ECO:0000313" key="23">
    <source>
        <dbReference type="Proteomes" id="UP000001357"/>
    </source>
</evidence>
<feature type="active site" description="Proton acceptor" evidence="14">
    <location>
        <position position="321"/>
    </location>
</feature>
<dbReference type="eggNOG" id="KOG2403">
    <property type="taxonomic scope" value="Eukaryota"/>
</dbReference>
<dbReference type="Gene3D" id="3.50.50.60">
    <property type="entry name" value="FAD/NAD(P)-binding domain"/>
    <property type="match status" value="1"/>
</dbReference>
<evidence type="ECO:0000259" key="21">
    <source>
        <dbReference type="Pfam" id="PF02910"/>
    </source>
</evidence>
<keyword evidence="13 18" id="KW-0472">Membrane</keyword>
<dbReference type="InterPro" id="IPR011281">
    <property type="entry name" value="Succ_DH_flav_su_fwd"/>
</dbReference>
<keyword evidence="5 18" id="KW-0816">Tricarboxylic acid cycle</keyword>
<evidence type="ECO:0000256" key="15">
    <source>
        <dbReference type="PIRSR" id="PIRSR611281-2"/>
    </source>
</evidence>
<dbReference type="OMA" id="PTGIWRM"/>
<evidence type="ECO:0000256" key="12">
    <source>
        <dbReference type="ARBA" id="ARBA00023128"/>
    </source>
</evidence>
<dbReference type="FunCoup" id="A9V659">
    <property type="interactions" value="767"/>
</dbReference>
<dbReference type="GO" id="GO:0006099">
    <property type="term" value="P:tricarboxylic acid cycle"/>
    <property type="evidence" value="ECO:0007669"/>
    <property type="project" value="UniProtKB-UniPathway"/>
</dbReference>
<dbReference type="FunFam" id="4.10.80.40:FF:000004">
    <property type="entry name" value="Succinate dehydrogenase [ubiquinone] flavoprotein subunit, mitochondrial"/>
    <property type="match status" value="1"/>
</dbReference>
<feature type="binding site" evidence="16">
    <location>
        <begin position="48"/>
        <end position="53"/>
    </location>
    <ligand>
        <name>FAD</name>
        <dbReference type="ChEBI" id="CHEBI:57692"/>
    </ligand>
</feature>
<evidence type="ECO:0000259" key="20">
    <source>
        <dbReference type="Pfam" id="PF00890"/>
    </source>
</evidence>
<evidence type="ECO:0000256" key="18">
    <source>
        <dbReference type="RuleBase" id="RU362051"/>
    </source>
</evidence>
<evidence type="ECO:0000256" key="4">
    <source>
        <dbReference type="ARBA" id="ARBA00022448"/>
    </source>
</evidence>
<evidence type="ECO:0000256" key="14">
    <source>
        <dbReference type="PIRSR" id="PIRSR000171-1"/>
    </source>
</evidence>
<evidence type="ECO:0000256" key="6">
    <source>
        <dbReference type="ARBA" id="ARBA00022630"/>
    </source>
</evidence>
<dbReference type="KEGG" id="mbr:MONBRDRAFT_33571"/>
<dbReference type="FunFam" id="3.50.50.60:FF:000482">
    <property type="entry name" value="Succinate dehydrogenase complex, subunit A, flavoprotein (Fp)"/>
    <property type="match status" value="1"/>
</dbReference>
<dbReference type="NCBIfam" id="TIGR01812">
    <property type="entry name" value="sdhA_frdA_Gneg"/>
    <property type="match status" value="1"/>
</dbReference>
<proteinExistence type="inferred from homology"/>
<keyword evidence="8 16" id="KW-0274">FAD</keyword>
<dbReference type="Proteomes" id="UP000001357">
    <property type="component" value="Unassembled WGS sequence"/>
</dbReference>
<comment type="catalytic activity">
    <reaction evidence="18">
        <text>a quinone + succinate = fumarate + a quinol</text>
        <dbReference type="Rhea" id="RHEA:40523"/>
        <dbReference type="ChEBI" id="CHEBI:24646"/>
        <dbReference type="ChEBI" id="CHEBI:29806"/>
        <dbReference type="ChEBI" id="CHEBI:30031"/>
        <dbReference type="ChEBI" id="CHEBI:132124"/>
        <dbReference type="EC" id="1.3.5.1"/>
    </reaction>
</comment>
<dbReference type="GO" id="GO:0006121">
    <property type="term" value="P:mitochondrial electron transport, succinate to ubiquinone"/>
    <property type="evidence" value="ECO:0000318"/>
    <property type="project" value="GO_Central"/>
</dbReference>
<dbReference type="GO" id="GO:0045273">
    <property type="term" value="C:respiratory chain complex II (succinate dehydrogenase)"/>
    <property type="evidence" value="ECO:0000318"/>
    <property type="project" value="GO_Central"/>
</dbReference>
<dbReference type="GO" id="GO:0009055">
    <property type="term" value="F:electron transfer activity"/>
    <property type="evidence" value="ECO:0000318"/>
    <property type="project" value="GO_Central"/>
</dbReference>
<keyword evidence="23" id="KW-1185">Reference proteome</keyword>
<dbReference type="InterPro" id="IPR003952">
    <property type="entry name" value="FRD_SDH_FAD_BS"/>
</dbReference>
<dbReference type="SUPFAM" id="SSF56425">
    <property type="entry name" value="Succinate dehydrogenase/fumarate reductase flavoprotein, catalytic domain"/>
    <property type="match status" value="1"/>
</dbReference>
<dbReference type="Pfam" id="PF00890">
    <property type="entry name" value="FAD_binding_2"/>
    <property type="match status" value="1"/>
</dbReference>
<feature type="binding site" evidence="15">
    <location>
        <position position="289"/>
    </location>
    <ligand>
        <name>substrate</name>
    </ligand>
</feature>
<keyword evidence="11 18" id="KW-0560">Oxidoreductase</keyword>
<dbReference type="InterPro" id="IPR027477">
    <property type="entry name" value="Succ_DH/fumarate_Rdtase_cat_sf"/>
</dbReference>